<proteinExistence type="predicted"/>
<keyword evidence="4" id="KW-0862">Zinc</keyword>
<keyword evidence="2" id="KW-0479">Metal-binding</keyword>
<dbReference type="RefSeq" id="WP_073038415.1">
    <property type="nucleotide sequence ID" value="NZ_FQVB01000013.1"/>
</dbReference>
<dbReference type="PANTHER" id="PTHR46233:SF3">
    <property type="entry name" value="HYDROXYACYLGLUTATHIONE HYDROLASE GLOC"/>
    <property type="match status" value="1"/>
</dbReference>
<organism evidence="6 7">
    <name type="scientific">Desulfacinum infernum DSM 9756</name>
    <dbReference type="NCBI Taxonomy" id="1121391"/>
    <lineage>
        <taxon>Bacteria</taxon>
        <taxon>Pseudomonadati</taxon>
        <taxon>Thermodesulfobacteriota</taxon>
        <taxon>Syntrophobacteria</taxon>
        <taxon>Syntrophobacterales</taxon>
        <taxon>Syntrophobacteraceae</taxon>
        <taxon>Desulfacinum</taxon>
    </lineage>
</organism>
<dbReference type="GO" id="GO:0016787">
    <property type="term" value="F:hydrolase activity"/>
    <property type="evidence" value="ECO:0007669"/>
    <property type="project" value="UniProtKB-KW"/>
</dbReference>
<evidence type="ECO:0000256" key="1">
    <source>
        <dbReference type="ARBA" id="ARBA00001947"/>
    </source>
</evidence>
<dbReference type="GO" id="GO:0046872">
    <property type="term" value="F:metal ion binding"/>
    <property type="evidence" value="ECO:0007669"/>
    <property type="project" value="UniProtKB-KW"/>
</dbReference>
<sequence>MKIIQKPVGLMEVFCYLVMDEETGEAILIDPAGNEDELAALVQANKAVCRYIVNTHGHADHTCGNARMKELLGAPIVLHALDDDFFQRLENQQFARAMGFPVSPPADIRVRDGDELTFGKLTLRFLHTPGHTPGACCLLIDGNLFTGDTLFVGAVGRTDLPGASFDQLLQSLRKIIQLPPETVIWPGHDYGDRPTSTVADEMRTNPYITDFLLE</sequence>
<evidence type="ECO:0000256" key="4">
    <source>
        <dbReference type="ARBA" id="ARBA00022833"/>
    </source>
</evidence>
<keyword evidence="3" id="KW-0378">Hydrolase</keyword>
<dbReference type="InterPro" id="IPR001279">
    <property type="entry name" value="Metallo-B-lactamas"/>
</dbReference>
<evidence type="ECO:0000259" key="5">
    <source>
        <dbReference type="SMART" id="SM00849"/>
    </source>
</evidence>
<dbReference type="AlphaFoldDB" id="A0A1M4ZUF2"/>
<evidence type="ECO:0000256" key="2">
    <source>
        <dbReference type="ARBA" id="ARBA00022723"/>
    </source>
</evidence>
<gene>
    <name evidence="6" type="ORF">SAMN02745206_01541</name>
</gene>
<dbReference type="Pfam" id="PF00753">
    <property type="entry name" value="Lactamase_B"/>
    <property type="match status" value="1"/>
</dbReference>
<protein>
    <submittedName>
        <fullName evidence="6">Glyoxylase, beta-lactamase superfamily II</fullName>
    </submittedName>
</protein>
<dbReference type="Proteomes" id="UP000184076">
    <property type="component" value="Unassembled WGS sequence"/>
</dbReference>
<evidence type="ECO:0000313" key="7">
    <source>
        <dbReference type="Proteomes" id="UP000184076"/>
    </source>
</evidence>
<keyword evidence="7" id="KW-1185">Reference proteome</keyword>
<accession>A0A1M4ZUF2</accession>
<dbReference type="STRING" id="1121391.SAMN02745206_01541"/>
<dbReference type="CDD" id="cd06262">
    <property type="entry name" value="metallo-hydrolase-like_MBL-fold"/>
    <property type="match status" value="1"/>
</dbReference>
<dbReference type="OrthoDB" id="9802991at2"/>
<feature type="domain" description="Metallo-beta-lactamase" evidence="5">
    <location>
        <begin position="12"/>
        <end position="188"/>
    </location>
</feature>
<evidence type="ECO:0000313" key="6">
    <source>
        <dbReference type="EMBL" id="SHF21673.1"/>
    </source>
</evidence>
<dbReference type="InterPro" id="IPR051453">
    <property type="entry name" value="MBL_Glyoxalase_II"/>
</dbReference>
<reference evidence="7" key="1">
    <citation type="submission" date="2016-11" db="EMBL/GenBank/DDBJ databases">
        <authorList>
            <person name="Varghese N."/>
            <person name="Submissions S."/>
        </authorList>
    </citation>
    <scope>NUCLEOTIDE SEQUENCE [LARGE SCALE GENOMIC DNA]</scope>
    <source>
        <strain evidence="7">DSM 9756</strain>
    </source>
</reference>
<dbReference type="SUPFAM" id="SSF56281">
    <property type="entry name" value="Metallo-hydrolase/oxidoreductase"/>
    <property type="match status" value="1"/>
</dbReference>
<name>A0A1M4ZUF2_9BACT</name>
<comment type="cofactor">
    <cofactor evidence="1">
        <name>Zn(2+)</name>
        <dbReference type="ChEBI" id="CHEBI:29105"/>
    </cofactor>
</comment>
<dbReference type="InterPro" id="IPR036866">
    <property type="entry name" value="RibonucZ/Hydroxyglut_hydro"/>
</dbReference>
<dbReference type="PANTHER" id="PTHR46233">
    <property type="entry name" value="HYDROXYACYLGLUTATHIONE HYDROLASE GLOC"/>
    <property type="match status" value="1"/>
</dbReference>
<evidence type="ECO:0000256" key="3">
    <source>
        <dbReference type="ARBA" id="ARBA00022801"/>
    </source>
</evidence>
<dbReference type="EMBL" id="FQVB01000013">
    <property type="protein sequence ID" value="SHF21673.1"/>
    <property type="molecule type" value="Genomic_DNA"/>
</dbReference>
<dbReference type="SMART" id="SM00849">
    <property type="entry name" value="Lactamase_B"/>
    <property type="match status" value="1"/>
</dbReference>
<dbReference type="Gene3D" id="3.60.15.10">
    <property type="entry name" value="Ribonuclease Z/Hydroxyacylglutathione hydrolase-like"/>
    <property type="match status" value="1"/>
</dbReference>